<evidence type="ECO:0000313" key="4">
    <source>
        <dbReference type="EMBL" id="UXX80686.1"/>
    </source>
</evidence>
<evidence type="ECO:0000256" key="1">
    <source>
        <dbReference type="PROSITE-ProRule" id="PRU00169"/>
    </source>
</evidence>
<dbReference type="SMART" id="SM00850">
    <property type="entry name" value="LytTR"/>
    <property type="match status" value="1"/>
</dbReference>
<evidence type="ECO:0000259" key="2">
    <source>
        <dbReference type="PROSITE" id="PS50110"/>
    </source>
</evidence>
<dbReference type="Pfam" id="PF04397">
    <property type="entry name" value="LytTR"/>
    <property type="match status" value="1"/>
</dbReference>
<protein>
    <submittedName>
        <fullName evidence="4">LytTR family DNA-binding domain-containing protein</fullName>
    </submittedName>
</protein>
<keyword evidence="4" id="KW-0238">DNA-binding</keyword>
<feature type="domain" description="HTH LytTR-type" evidence="3">
    <location>
        <begin position="135"/>
        <end position="234"/>
    </location>
</feature>
<name>A0ABY6D3F3_9BACT</name>
<dbReference type="EMBL" id="CP106735">
    <property type="protein sequence ID" value="UXX80686.1"/>
    <property type="molecule type" value="Genomic_DNA"/>
</dbReference>
<evidence type="ECO:0000259" key="3">
    <source>
        <dbReference type="PROSITE" id="PS50930"/>
    </source>
</evidence>
<dbReference type="Proteomes" id="UP001062165">
    <property type="component" value="Chromosome"/>
</dbReference>
<dbReference type="InterPro" id="IPR011006">
    <property type="entry name" value="CheY-like_superfamily"/>
</dbReference>
<dbReference type="InterPro" id="IPR007492">
    <property type="entry name" value="LytTR_DNA-bd_dom"/>
</dbReference>
<dbReference type="PROSITE" id="PS50930">
    <property type="entry name" value="HTH_LYTTR"/>
    <property type="match status" value="1"/>
</dbReference>
<dbReference type="InterPro" id="IPR046947">
    <property type="entry name" value="LytR-like"/>
</dbReference>
<dbReference type="Gene3D" id="2.40.50.1020">
    <property type="entry name" value="LytTr DNA-binding domain"/>
    <property type="match status" value="1"/>
</dbReference>
<sequence length="237" mass="27432">MKCIIIDDEPLAIEVIESYVDRIESLELVGKFRNAIKAFDYIQSGEPVDLIFLDIQMPKLTGIEFLKTLHQPPQVIFTTAYREYALEGFELEVLDYLLKPISFDRFMKAVSKALHQQQSLTKEVGVTTTVEGDDFIFFKCDKKMIRICLKDILYIESVKDYVKIKTAEKEIVTHEKISVLETKLPTPYFIRVHRSFIVNIPKIESYSASEIELNQESIPVGRNYKLDVMERLGKIVL</sequence>
<accession>A0ABY6D3F3</accession>
<feature type="modified residue" description="4-aspartylphosphate" evidence="1">
    <location>
        <position position="54"/>
    </location>
</feature>
<dbReference type="GO" id="GO:0003677">
    <property type="term" value="F:DNA binding"/>
    <property type="evidence" value="ECO:0007669"/>
    <property type="project" value="UniProtKB-KW"/>
</dbReference>
<gene>
    <name evidence="4" type="ORF">N7E81_06190</name>
</gene>
<organism evidence="4 5">
    <name type="scientific">Reichenbachiella carrageenanivorans</name>
    <dbReference type="NCBI Taxonomy" id="2979869"/>
    <lineage>
        <taxon>Bacteria</taxon>
        <taxon>Pseudomonadati</taxon>
        <taxon>Bacteroidota</taxon>
        <taxon>Cytophagia</taxon>
        <taxon>Cytophagales</taxon>
        <taxon>Reichenbachiellaceae</taxon>
        <taxon>Reichenbachiella</taxon>
    </lineage>
</organism>
<dbReference type="SMART" id="SM00448">
    <property type="entry name" value="REC"/>
    <property type="match status" value="1"/>
</dbReference>
<dbReference type="RefSeq" id="WP_263052415.1">
    <property type="nucleotide sequence ID" value="NZ_CP106735.1"/>
</dbReference>
<keyword evidence="1" id="KW-0597">Phosphoprotein</keyword>
<dbReference type="Gene3D" id="3.40.50.2300">
    <property type="match status" value="1"/>
</dbReference>
<proteinExistence type="predicted"/>
<dbReference type="PROSITE" id="PS50110">
    <property type="entry name" value="RESPONSE_REGULATORY"/>
    <property type="match status" value="1"/>
</dbReference>
<evidence type="ECO:0000313" key="5">
    <source>
        <dbReference type="Proteomes" id="UP001062165"/>
    </source>
</evidence>
<dbReference type="PANTHER" id="PTHR37299:SF1">
    <property type="entry name" value="STAGE 0 SPORULATION PROTEIN A HOMOLOG"/>
    <property type="match status" value="1"/>
</dbReference>
<dbReference type="SUPFAM" id="SSF52172">
    <property type="entry name" value="CheY-like"/>
    <property type="match status" value="1"/>
</dbReference>
<reference evidence="4" key="1">
    <citation type="submission" date="2022-10" db="EMBL/GenBank/DDBJ databases">
        <title>Comparative genomics and taxonomic characterization of three novel marine species of genus Reichenbachiella exhibiting antioxidant and polysaccharide degradation activities.</title>
        <authorList>
            <person name="Muhammad N."/>
            <person name="Lee Y.-J."/>
            <person name="Ko J."/>
            <person name="Kim S.-G."/>
        </authorList>
    </citation>
    <scope>NUCLEOTIDE SEQUENCE</scope>
    <source>
        <strain evidence="4">Wsw4-B4</strain>
    </source>
</reference>
<dbReference type="PANTHER" id="PTHR37299">
    <property type="entry name" value="TRANSCRIPTIONAL REGULATOR-RELATED"/>
    <property type="match status" value="1"/>
</dbReference>
<dbReference type="InterPro" id="IPR001789">
    <property type="entry name" value="Sig_transdc_resp-reg_receiver"/>
</dbReference>
<dbReference type="Pfam" id="PF00072">
    <property type="entry name" value="Response_reg"/>
    <property type="match status" value="1"/>
</dbReference>
<keyword evidence="5" id="KW-1185">Reference proteome</keyword>
<feature type="domain" description="Response regulatory" evidence="2">
    <location>
        <begin position="2"/>
        <end position="114"/>
    </location>
</feature>